<reference evidence="3 4" key="1">
    <citation type="journal article" date="2016" name="Mol. Biol. Evol.">
        <title>Comparative Genomics of Early-Diverging Mushroom-Forming Fungi Provides Insights into the Origins of Lignocellulose Decay Capabilities.</title>
        <authorList>
            <person name="Nagy L.G."/>
            <person name="Riley R."/>
            <person name="Tritt A."/>
            <person name="Adam C."/>
            <person name="Daum C."/>
            <person name="Floudas D."/>
            <person name="Sun H."/>
            <person name="Yadav J.S."/>
            <person name="Pangilinan J."/>
            <person name="Larsson K.H."/>
            <person name="Matsuura K."/>
            <person name="Barry K."/>
            <person name="Labutti K."/>
            <person name="Kuo R."/>
            <person name="Ohm R.A."/>
            <person name="Bhattacharya S.S."/>
            <person name="Shirouzu T."/>
            <person name="Yoshinaga Y."/>
            <person name="Martin F.M."/>
            <person name="Grigoriev I.V."/>
            <person name="Hibbett D.S."/>
        </authorList>
    </citation>
    <scope>NUCLEOTIDE SEQUENCE [LARGE SCALE GENOMIC DNA]</scope>
    <source>
        <strain evidence="3 4">93-53</strain>
    </source>
</reference>
<feature type="domain" description="Peptidase M24" evidence="2">
    <location>
        <begin position="87"/>
        <end position="213"/>
    </location>
</feature>
<accession>A0A165BVK8</accession>
<keyword evidence="4" id="KW-1185">Reference proteome</keyword>
<evidence type="ECO:0000313" key="4">
    <source>
        <dbReference type="Proteomes" id="UP000076871"/>
    </source>
</evidence>
<sequence length="215" mass="23458">MTPAFEATRARLLLFPSASDTWSDNVDPYGMTRSAVPHLREGTKFVDGMLRSFVSDGIQKASPESKVMLASVEIRRLRERKSEEELEIMKCVNEVTILAIHAVRKNIYVGIRGSKARQLIVKALSAAGLQNPSALILFRENAALPHGSGTDRVLGAHDFALIDSDGSLHGYHSDVTRTFALPDSTVHAAYLRLWHLVHSAQANALDAARNGTATA</sequence>
<evidence type="ECO:0000313" key="3">
    <source>
        <dbReference type="EMBL" id="KZT01732.1"/>
    </source>
</evidence>
<protein>
    <submittedName>
        <fullName evidence="3">Creatinase/aminopeptidase</fullName>
    </submittedName>
</protein>
<dbReference type="Gene3D" id="3.40.350.10">
    <property type="entry name" value="Creatinase/prolidase N-terminal domain"/>
    <property type="match status" value="1"/>
</dbReference>
<name>A0A165BVK8_9APHY</name>
<dbReference type="PANTHER" id="PTHR46112:SF2">
    <property type="entry name" value="XAA-PRO AMINOPEPTIDASE P-RELATED"/>
    <property type="match status" value="1"/>
</dbReference>
<dbReference type="AlphaFoldDB" id="A0A165BVK8"/>
<dbReference type="EMBL" id="KV427660">
    <property type="protein sequence ID" value="KZT01732.1"/>
    <property type="molecule type" value="Genomic_DNA"/>
</dbReference>
<dbReference type="RefSeq" id="XP_040759472.1">
    <property type="nucleotide sequence ID" value="XM_040913964.1"/>
</dbReference>
<dbReference type="Proteomes" id="UP000076871">
    <property type="component" value="Unassembled WGS sequence"/>
</dbReference>
<dbReference type="SUPFAM" id="SSF55920">
    <property type="entry name" value="Creatinase/aminopeptidase"/>
    <property type="match status" value="1"/>
</dbReference>
<dbReference type="GO" id="GO:0004177">
    <property type="term" value="F:aminopeptidase activity"/>
    <property type="evidence" value="ECO:0007669"/>
    <property type="project" value="UniProtKB-KW"/>
</dbReference>
<keyword evidence="3" id="KW-0645">Protease</keyword>
<dbReference type="InterPro" id="IPR029149">
    <property type="entry name" value="Creatin/AminoP/Spt16_N"/>
</dbReference>
<proteinExistence type="predicted"/>
<evidence type="ECO:0000259" key="2">
    <source>
        <dbReference type="Pfam" id="PF00557"/>
    </source>
</evidence>
<dbReference type="Pfam" id="PF00557">
    <property type="entry name" value="Peptidase_M24"/>
    <property type="match status" value="1"/>
</dbReference>
<organism evidence="3 4">
    <name type="scientific">Laetiporus sulphureus 93-53</name>
    <dbReference type="NCBI Taxonomy" id="1314785"/>
    <lineage>
        <taxon>Eukaryota</taxon>
        <taxon>Fungi</taxon>
        <taxon>Dikarya</taxon>
        <taxon>Basidiomycota</taxon>
        <taxon>Agaricomycotina</taxon>
        <taxon>Agaricomycetes</taxon>
        <taxon>Polyporales</taxon>
        <taxon>Laetiporus</taxon>
    </lineage>
</organism>
<dbReference type="InParanoid" id="A0A165BVK8"/>
<feature type="coiled-coil region" evidence="1">
    <location>
        <begin position="67"/>
        <end position="94"/>
    </location>
</feature>
<evidence type="ECO:0000256" key="1">
    <source>
        <dbReference type="SAM" id="Coils"/>
    </source>
</evidence>
<dbReference type="InterPro" id="IPR000994">
    <property type="entry name" value="Pept_M24"/>
</dbReference>
<dbReference type="PANTHER" id="PTHR46112">
    <property type="entry name" value="AMINOPEPTIDASE"/>
    <property type="match status" value="1"/>
</dbReference>
<feature type="non-terminal residue" evidence="3">
    <location>
        <position position="215"/>
    </location>
</feature>
<keyword evidence="1" id="KW-0175">Coiled coil</keyword>
<dbReference type="Gene3D" id="3.90.230.10">
    <property type="entry name" value="Creatinase/methionine aminopeptidase superfamily"/>
    <property type="match status" value="1"/>
</dbReference>
<gene>
    <name evidence="3" type="ORF">LAESUDRAFT_795484</name>
</gene>
<keyword evidence="3" id="KW-0378">Hydrolase</keyword>
<dbReference type="InterPro" id="IPR050659">
    <property type="entry name" value="Peptidase_M24B"/>
</dbReference>
<dbReference type="OrthoDB" id="9995434at2759"/>
<keyword evidence="3" id="KW-0031">Aminopeptidase</keyword>
<dbReference type="GeneID" id="63830992"/>
<dbReference type="InterPro" id="IPR036005">
    <property type="entry name" value="Creatinase/aminopeptidase-like"/>
</dbReference>